<organism evidence="2 3">
    <name type="scientific">Ascaris lumbricoides</name>
    <name type="common">Giant roundworm</name>
    <dbReference type="NCBI Taxonomy" id="6252"/>
    <lineage>
        <taxon>Eukaryota</taxon>
        <taxon>Metazoa</taxon>
        <taxon>Ecdysozoa</taxon>
        <taxon>Nematoda</taxon>
        <taxon>Chromadorea</taxon>
        <taxon>Rhabditida</taxon>
        <taxon>Spirurina</taxon>
        <taxon>Ascaridomorpha</taxon>
        <taxon>Ascaridoidea</taxon>
        <taxon>Ascarididae</taxon>
        <taxon>Ascaris</taxon>
    </lineage>
</organism>
<reference evidence="3" key="1">
    <citation type="submission" date="2023-03" db="UniProtKB">
        <authorList>
            <consortium name="WormBaseParasite"/>
        </authorList>
    </citation>
    <scope>IDENTIFICATION</scope>
</reference>
<dbReference type="AlphaFoldDB" id="A0A9J2PLZ9"/>
<evidence type="ECO:0000256" key="1">
    <source>
        <dbReference type="SAM" id="MobiDB-lite"/>
    </source>
</evidence>
<dbReference type="WBParaSite" id="ALUE_0001096201-mRNA-1">
    <property type="protein sequence ID" value="ALUE_0001096201-mRNA-1"/>
    <property type="gene ID" value="ALUE_0001096201"/>
</dbReference>
<keyword evidence="2" id="KW-1185">Reference proteome</keyword>
<dbReference type="Proteomes" id="UP000036681">
    <property type="component" value="Unplaced"/>
</dbReference>
<accession>A0A9J2PLZ9</accession>
<evidence type="ECO:0000313" key="3">
    <source>
        <dbReference type="WBParaSite" id="ALUE_0001096201-mRNA-1"/>
    </source>
</evidence>
<feature type="region of interest" description="Disordered" evidence="1">
    <location>
        <begin position="118"/>
        <end position="157"/>
    </location>
</feature>
<feature type="compositionally biased region" description="Polar residues" evidence="1">
    <location>
        <begin position="145"/>
        <end position="155"/>
    </location>
</feature>
<sequence length="958" mass="107468">MCGHCHSMSSSTTHTVISKRRKKSTTWVPIHLAVPPVCVRAICALNECIMYCFTQNRNECGIFADDTTQLVTGTHLTNSFNTQVGASTRVHHGKADATLIWPYPMNIQPTAPVPFLNAPLPLPLQQPQQQPRQSQQQSLPWPKESSCSTNRTNSFRGIIDSPPSEFIEPDNVQLNVFNVDPFNHSGHEQKKLESENKPTVEHRPGALLDDAVTTTTTVEVFRTKVDPNNPDEYITLPPVPAPGMEDRPQVLRALGPDYEKWTTSRTETLINEPIKWPDHSGLRSSTEALPHNENYASTGFVDRHAYTSSASSPPPLHKTARDGTNANKRKHVRMSQGSPFYANHSQMETVGRQEEESVYEVARSRSVEDIRNQYAPDYLHQRSLPRKGVPIYEAPSRSSYPSETTIDLRDEQIPMSARSTFLDDSITSQIAVTSNSTRSDILGKRTSIASHYSDEPRGYTSLIEDTLIPYYSIQNATRSTTESYTYPQHLERYPGNIRVCQSPQESRSDFRSVYGSRYLDVMREICETNPPHKPKNDSARLQSPIESENIDMMSESDEIHVGTTNTTSPLESEKYGCLPDNAYLRRPTLVPSGDSVRLHQKLNDEPTNFSSQTISLRPTVPLEVLPEISTLEPQKEDASTRMKILRNDDPSCKKTVDIPKVLNEFSQNEAKYAERVSPTYEEFSRLEGESDSLRSIYDISDSHECSMLEDVAYQRSMADMLDLTSSLQVNEIKQPSRHADRLSIFRSPPYVFPRSPKPDPETLEISSQAILNEFVHTEDVNSTSDSLHERDYDPGAHVIAVRSGLICTPSVESTTNSGDESKHASVVSELKQQHEELTPKSPSINSSVPLIFSELEPSISSAEEESVIIENDGDIVRENIQTASAEEFLNANDNQMSDIPSTDIPIAPSRSILHVDSRSKRQRKHKSVRFPSQEPQVIVNEHRLLITGVESDQDSDST</sequence>
<feature type="region of interest" description="Disordered" evidence="1">
    <location>
        <begin position="305"/>
        <end position="332"/>
    </location>
</feature>
<feature type="compositionally biased region" description="Low complexity" evidence="1">
    <location>
        <begin position="123"/>
        <end position="140"/>
    </location>
</feature>
<evidence type="ECO:0000313" key="2">
    <source>
        <dbReference type="Proteomes" id="UP000036681"/>
    </source>
</evidence>
<name>A0A9J2PLZ9_ASCLU</name>
<protein>
    <submittedName>
        <fullName evidence="3">Apple domain-containing protein</fullName>
    </submittedName>
</protein>
<feature type="region of interest" description="Disordered" evidence="1">
    <location>
        <begin position="916"/>
        <end position="935"/>
    </location>
</feature>
<proteinExistence type="predicted"/>